<dbReference type="AlphaFoldDB" id="A0A6C0ENL8"/>
<organism evidence="1">
    <name type="scientific">viral metagenome</name>
    <dbReference type="NCBI Taxonomy" id="1070528"/>
    <lineage>
        <taxon>unclassified sequences</taxon>
        <taxon>metagenomes</taxon>
        <taxon>organismal metagenomes</taxon>
    </lineage>
</organism>
<name>A0A6C0ENL8_9ZZZZ</name>
<dbReference type="Gene3D" id="3.60.10.10">
    <property type="entry name" value="Endonuclease/exonuclease/phosphatase"/>
    <property type="match status" value="1"/>
</dbReference>
<reference evidence="1" key="1">
    <citation type="journal article" date="2020" name="Nature">
        <title>Giant virus diversity and host interactions through global metagenomics.</title>
        <authorList>
            <person name="Schulz F."/>
            <person name="Roux S."/>
            <person name="Paez-Espino D."/>
            <person name="Jungbluth S."/>
            <person name="Walsh D.A."/>
            <person name="Denef V.J."/>
            <person name="McMahon K.D."/>
            <person name="Konstantinidis K.T."/>
            <person name="Eloe-Fadrosh E.A."/>
            <person name="Kyrpides N.C."/>
            <person name="Woyke T."/>
        </authorList>
    </citation>
    <scope>NUCLEOTIDE SEQUENCE</scope>
    <source>
        <strain evidence="1">GVMAG-M-3300001351-8</strain>
    </source>
</reference>
<sequence length="470" mass="52208">MYSKIVNPKTGRWVNTSTKLGKTIINNYLNMFDSPHSGGATRSAGIKKTKKDSNKIKVGTWNLLSDGLSMGEFLSDKGDKLAIEWGCYDEGFPTDAGRGQKIVDVIGHLFNSGLDILGTQENDHPKIIHDALHTLEDGHEYEHIKLITLHKYDEGAKSNSLKFLEKREPSTTDSKGELQNRYCRGDLQNDTVSIYYNSDKLNQVAEPMPITISTTKGVNSYAQMVCMEVLATGKKLHVVCGHLKSGEKAADAAQRLMEIEQITDATGGKENVIMLLDSNSSYQYESSLFPGTNSDDVLHALKSNGFADVLEPRVGETTGNECYKMRHGSGGQPKKFGTMMLDQIDKIVIGGTLSGTPLDLPEGSPFVKYTNKLLRIDIEHLKDVRNNKDGLRKQLEKLVKDERWSDVVGQQRGEVSKTVEDRGKMIAVEWNPMYQSVDDNDILPQRLQMALYPNMNAPSDHPPCLATIQL</sequence>
<dbReference type="InterPro" id="IPR036691">
    <property type="entry name" value="Endo/exonu/phosph_ase_sf"/>
</dbReference>
<proteinExistence type="predicted"/>
<evidence type="ECO:0008006" key="2">
    <source>
        <dbReference type="Google" id="ProtNLM"/>
    </source>
</evidence>
<accession>A0A6C0ENL8</accession>
<dbReference type="EMBL" id="MN738866">
    <property type="protein sequence ID" value="QHT28945.1"/>
    <property type="molecule type" value="Genomic_DNA"/>
</dbReference>
<protein>
    <recommendedName>
        <fullName evidence="2">Endonuclease/exonuclease/phosphatase domain-containing protein</fullName>
    </recommendedName>
</protein>
<evidence type="ECO:0000313" key="1">
    <source>
        <dbReference type="EMBL" id="QHT28945.1"/>
    </source>
</evidence>
<dbReference type="SUPFAM" id="SSF56219">
    <property type="entry name" value="DNase I-like"/>
    <property type="match status" value="1"/>
</dbReference>